<name>F4WIW6_ACREC</name>
<keyword evidence="2" id="KW-1185">Reference proteome</keyword>
<organism evidence="2">
    <name type="scientific">Acromyrmex echinatior</name>
    <name type="common">Panamanian leafcutter ant</name>
    <name type="synonym">Acromyrmex octospinosus echinatior</name>
    <dbReference type="NCBI Taxonomy" id="103372"/>
    <lineage>
        <taxon>Eukaryota</taxon>
        <taxon>Metazoa</taxon>
        <taxon>Ecdysozoa</taxon>
        <taxon>Arthropoda</taxon>
        <taxon>Hexapoda</taxon>
        <taxon>Insecta</taxon>
        <taxon>Pterygota</taxon>
        <taxon>Neoptera</taxon>
        <taxon>Endopterygota</taxon>
        <taxon>Hymenoptera</taxon>
        <taxon>Apocrita</taxon>
        <taxon>Aculeata</taxon>
        <taxon>Formicoidea</taxon>
        <taxon>Formicidae</taxon>
        <taxon>Myrmicinae</taxon>
        <taxon>Acromyrmex</taxon>
    </lineage>
</organism>
<gene>
    <name evidence="1" type="ORF">G5I_05642</name>
</gene>
<dbReference type="Proteomes" id="UP000007755">
    <property type="component" value="Unassembled WGS sequence"/>
</dbReference>
<proteinExistence type="predicted"/>
<evidence type="ECO:0000313" key="2">
    <source>
        <dbReference type="Proteomes" id="UP000007755"/>
    </source>
</evidence>
<reference evidence="1" key="1">
    <citation type="submission" date="2011-02" db="EMBL/GenBank/DDBJ databases">
        <title>The genome of the leaf-cutting ant Acromyrmex echinatior suggests key adaptations to social evolution and fungus farming.</title>
        <authorList>
            <person name="Nygaard S."/>
            <person name="Zhang G."/>
        </authorList>
    </citation>
    <scope>NUCLEOTIDE SEQUENCE</scope>
</reference>
<dbReference type="AlphaFoldDB" id="F4WIW6"/>
<dbReference type="EMBL" id="GL888177">
    <property type="protein sequence ID" value="EGI65912.1"/>
    <property type="molecule type" value="Genomic_DNA"/>
</dbReference>
<sequence length="191" mass="21999">MATIIGIKDVFMGSFEESILMFIKEEEPSDICESTYDPLVNHPLSLCNAIKVDQQNCKAKTHITNGKKPVQRQCNDTELSVVNVTESEYSSSNSNYANVMYWTFAGLPWTWKIGKTGKSQGKIMFVVNLFHKTLNIQNLCRFLRRTTRVHKGQRHQRATGAMYCHSVDEIRTSRQRHKPLYVITELLIEVR</sequence>
<accession>F4WIW6</accession>
<dbReference type="InParanoid" id="F4WIW6"/>
<protein>
    <submittedName>
        <fullName evidence="1">Uncharacterized protein</fullName>
    </submittedName>
</protein>
<evidence type="ECO:0000313" key="1">
    <source>
        <dbReference type="EMBL" id="EGI65912.1"/>
    </source>
</evidence>